<gene>
    <name evidence="2" type="ORF">ACFFI0_22920</name>
</gene>
<dbReference type="EMBL" id="JBHLWO010000004">
    <property type="protein sequence ID" value="MFC0321193.1"/>
    <property type="molecule type" value="Genomic_DNA"/>
</dbReference>
<reference evidence="2 3" key="1">
    <citation type="submission" date="2024-09" db="EMBL/GenBank/DDBJ databases">
        <authorList>
            <person name="Sun Q."/>
            <person name="Mori K."/>
        </authorList>
    </citation>
    <scope>NUCLEOTIDE SEQUENCE [LARGE SCALE GENOMIC DNA]</scope>
    <source>
        <strain evidence="2 3">CCM 7765</strain>
    </source>
</reference>
<evidence type="ECO:0000313" key="2">
    <source>
        <dbReference type="EMBL" id="MFC0321193.1"/>
    </source>
</evidence>
<organism evidence="2 3">
    <name type="scientific">Olivibacter oleidegradans</name>
    <dbReference type="NCBI Taxonomy" id="760123"/>
    <lineage>
        <taxon>Bacteria</taxon>
        <taxon>Pseudomonadati</taxon>
        <taxon>Bacteroidota</taxon>
        <taxon>Sphingobacteriia</taxon>
        <taxon>Sphingobacteriales</taxon>
        <taxon>Sphingobacteriaceae</taxon>
        <taxon>Olivibacter</taxon>
    </lineage>
</organism>
<dbReference type="Gene3D" id="1.20.1260.10">
    <property type="match status" value="2"/>
</dbReference>
<sequence length="205" mass="23165">MKNVVKLTLLASVAFAFSSCSKDDDTIKIEEHDKNTMMGIMHEMMDNMHAMQFTKDPDIDFAMMMRMHHEGAIKMSNQELSTGTDGTIRKTAENIVAAQQAEIEELTAFIESNEPSVVNEEFQMKTMEGMEKSSKNADLQIINGSTDEDFATLMIVHHQSAIESSQLLLQLGKSEQMKIMATKIIDDQQKEIADLQDWLLTNRNN</sequence>
<comment type="caution">
    <text evidence="2">The sequence shown here is derived from an EMBL/GenBank/DDBJ whole genome shotgun (WGS) entry which is preliminary data.</text>
</comment>
<dbReference type="Proteomes" id="UP001589774">
    <property type="component" value="Unassembled WGS sequence"/>
</dbReference>
<accession>A0ABV6HTD4</accession>
<dbReference type="InterPro" id="IPR005183">
    <property type="entry name" value="DUF305_CopM-like"/>
</dbReference>
<proteinExistence type="predicted"/>
<dbReference type="RefSeq" id="WP_130858301.1">
    <property type="nucleotide sequence ID" value="NZ_JBHLWO010000004.1"/>
</dbReference>
<dbReference type="PANTHER" id="PTHR36933:SF1">
    <property type="entry name" value="SLL0788 PROTEIN"/>
    <property type="match status" value="1"/>
</dbReference>
<dbReference type="InterPro" id="IPR012347">
    <property type="entry name" value="Ferritin-like"/>
</dbReference>
<feature type="domain" description="DUF305" evidence="1">
    <location>
        <begin position="58"/>
        <end position="199"/>
    </location>
</feature>
<name>A0ABV6HTD4_9SPHI</name>
<dbReference type="PANTHER" id="PTHR36933">
    <property type="entry name" value="SLL0788 PROTEIN"/>
    <property type="match status" value="1"/>
</dbReference>
<evidence type="ECO:0000259" key="1">
    <source>
        <dbReference type="Pfam" id="PF03713"/>
    </source>
</evidence>
<dbReference type="PROSITE" id="PS51257">
    <property type="entry name" value="PROKAR_LIPOPROTEIN"/>
    <property type="match status" value="1"/>
</dbReference>
<evidence type="ECO:0000313" key="3">
    <source>
        <dbReference type="Proteomes" id="UP001589774"/>
    </source>
</evidence>
<keyword evidence="3" id="KW-1185">Reference proteome</keyword>
<dbReference type="Pfam" id="PF03713">
    <property type="entry name" value="DUF305"/>
    <property type="match status" value="1"/>
</dbReference>
<protein>
    <submittedName>
        <fullName evidence="2">DUF305 domain-containing protein</fullName>
    </submittedName>
</protein>